<gene>
    <name evidence="5" type="ORF">FHS19_005549</name>
</gene>
<protein>
    <recommendedName>
        <fullName evidence="2">Anti-sigma-W factor RsiW</fullName>
    </recommendedName>
</protein>
<evidence type="ECO:0000313" key="5">
    <source>
        <dbReference type="EMBL" id="MBB3130830.1"/>
    </source>
</evidence>
<feature type="transmembrane region" description="Helical" evidence="3">
    <location>
        <begin position="94"/>
        <end position="113"/>
    </location>
</feature>
<comment type="caution">
    <text evidence="5">The sequence shown here is derived from an EMBL/GenBank/DDBJ whole genome shotgun (WGS) entry which is preliminary data.</text>
</comment>
<dbReference type="AlphaFoldDB" id="A0A839TZ55"/>
<evidence type="ECO:0000259" key="4">
    <source>
        <dbReference type="Pfam" id="PF13490"/>
    </source>
</evidence>
<dbReference type="Proteomes" id="UP000517523">
    <property type="component" value="Unassembled WGS sequence"/>
</dbReference>
<dbReference type="InterPro" id="IPR027383">
    <property type="entry name" value="Znf_put"/>
</dbReference>
<comment type="similarity">
    <text evidence="1">Belongs to the zinc-associated anti-sigma factor (ZAS) superfamily. Anti-sigma-W factor family.</text>
</comment>
<keyword evidence="3" id="KW-0812">Transmembrane</keyword>
<keyword evidence="3" id="KW-1133">Transmembrane helix</keyword>
<dbReference type="Pfam" id="PF13490">
    <property type="entry name" value="zf-HC2"/>
    <property type="match status" value="1"/>
</dbReference>
<dbReference type="InterPro" id="IPR041916">
    <property type="entry name" value="Anti_sigma_zinc_sf"/>
</dbReference>
<evidence type="ECO:0000256" key="3">
    <source>
        <dbReference type="SAM" id="Phobius"/>
    </source>
</evidence>
<dbReference type="RefSeq" id="WP_183585017.1">
    <property type="nucleotide sequence ID" value="NZ_JACHXJ010000005.1"/>
</dbReference>
<feature type="domain" description="Putative zinc-finger" evidence="4">
    <location>
        <begin position="3"/>
        <end position="37"/>
    </location>
</feature>
<evidence type="ECO:0000313" key="6">
    <source>
        <dbReference type="Proteomes" id="UP000517523"/>
    </source>
</evidence>
<dbReference type="Gene3D" id="1.10.10.1320">
    <property type="entry name" value="Anti-sigma factor, zinc-finger domain"/>
    <property type="match status" value="1"/>
</dbReference>
<organism evidence="5 6">
    <name type="scientific">Paenibacillus rhizosphaerae</name>
    <dbReference type="NCBI Taxonomy" id="297318"/>
    <lineage>
        <taxon>Bacteria</taxon>
        <taxon>Bacillati</taxon>
        <taxon>Bacillota</taxon>
        <taxon>Bacilli</taxon>
        <taxon>Bacillales</taxon>
        <taxon>Paenibacillaceae</taxon>
        <taxon>Paenibacillus</taxon>
    </lineage>
</organism>
<accession>A0A839TZ55</accession>
<name>A0A839TZ55_9BACL</name>
<dbReference type="EMBL" id="JACHXJ010000005">
    <property type="protein sequence ID" value="MBB3130830.1"/>
    <property type="molecule type" value="Genomic_DNA"/>
</dbReference>
<evidence type="ECO:0000256" key="1">
    <source>
        <dbReference type="ARBA" id="ARBA00024353"/>
    </source>
</evidence>
<sequence>MKCELIQYQMAAYAAHELPPETSLLIEKHLNQCPECQAWYQQIVEMSQIWENPGPVMDMPDIVSGVMEEVRQMPPLAVRSLPRSRPRESQKSKLAHFGLAACLTFCLFQFGIFEHLGNGLTEATQHLSTRMEHIFKEGNP</sequence>
<keyword evidence="3" id="KW-0472">Membrane</keyword>
<proteinExistence type="inferred from homology"/>
<reference evidence="5 6" key="1">
    <citation type="submission" date="2020-08" db="EMBL/GenBank/DDBJ databases">
        <title>Genomic Encyclopedia of Type Strains, Phase III (KMG-III): the genomes of soil and plant-associated and newly described type strains.</title>
        <authorList>
            <person name="Whitman W."/>
        </authorList>
    </citation>
    <scope>NUCLEOTIDE SEQUENCE [LARGE SCALE GENOMIC DNA]</scope>
    <source>
        <strain evidence="5 6">CECT 5831</strain>
    </source>
</reference>
<evidence type="ECO:0000256" key="2">
    <source>
        <dbReference type="ARBA" id="ARBA00024438"/>
    </source>
</evidence>